<sequence>MTIAFSTPFPDRALQHCKALAVFRQQGKDPSTFCSPLKGRRDHAADEEEDNLTFDAALQELRNIARSGSEQMKQVANITPNDDKPKWKQSTQLDTLPQFLQNKPISRNRL</sequence>
<comment type="caution">
    <text evidence="2">The sequence shown here is derived from an EMBL/GenBank/DDBJ whole genome shotgun (WGS) entry which is preliminary data.</text>
</comment>
<evidence type="ECO:0000313" key="3">
    <source>
        <dbReference type="Proteomes" id="UP000521872"/>
    </source>
</evidence>
<feature type="region of interest" description="Disordered" evidence="1">
    <location>
        <begin position="77"/>
        <end position="110"/>
    </location>
</feature>
<gene>
    <name evidence="2" type="ORF">D9613_009774</name>
</gene>
<organism evidence="2 3">
    <name type="scientific">Agrocybe pediades</name>
    <dbReference type="NCBI Taxonomy" id="84607"/>
    <lineage>
        <taxon>Eukaryota</taxon>
        <taxon>Fungi</taxon>
        <taxon>Dikarya</taxon>
        <taxon>Basidiomycota</taxon>
        <taxon>Agaricomycotina</taxon>
        <taxon>Agaricomycetes</taxon>
        <taxon>Agaricomycetidae</taxon>
        <taxon>Agaricales</taxon>
        <taxon>Agaricineae</taxon>
        <taxon>Strophariaceae</taxon>
        <taxon>Agrocybe</taxon>
    </lineage>
</organism>
<reference evidence="2 3" key="1">
    <citation type="submission" date="2019-12" db="EMBL/GenBank/DDBJ databases">
        <authorList>
            <person name="Floudas D."/>
            <person name="Bentzer J."/>
            <person name="Ahren D."/>
            <person name="Johansson T."/>
            <person name="Persson P."/>
            <person name="Tunlid A."/>
        </authorList>
    </citation>
    <scope>NUCLEOTIDE SEQUENCE [LARGE SCALE GENOMIC DNA]</scope>
    <source>
        <strain evidence="2 3">CBS 102.39</strain>
    </source>
</reference>
<evidence type="ECO:0000313" key="2">
    <source>
        <dbReference type="EMBL" id="KAF4618779.1"/>
    </source>
</evidence>
<keyword evidence="3" id="KW-1185">Reference proteome</keyword>
<proteinExistence type="predicted"/>
<accession>A0A8H4VSW7</accession>
<feature type="compositionally biased region" description="Polar residues" evidence="1">
    <location>
        <begin position="88"/>
        <end position="110"/>
    </location>
</feature>
<protein>
    <submittedName>
        <fullName evidence="2">Uncharacterized protein</fullName>
    </submittedName>
</protein>
<name>A0A8H4VSW7_9AGAR</name>
<dbReference type="AlphaFoldDB" id="A0A8H4VSW7"/>
<dbReference type="EMBL" id="JAACJL010000017">
    <property type="protein sequence ID" value="KAF4618779.1"/>
    <property type="molecule type" value="Genomic_DNA"/>
</dbReference>
<dbReference type="Proteomes" id="UP000521872">
    <property type="component" value="Unassembled WGS sequence"/>
</dbReference>
<evidence type="ECO:0000256" key="1">
    <source>
        <dbReference type="SAM" id="MobiDB-lite"/>
    </source>
</evidence>